<evidence type="ECO:0000256" key="1">
    <source>
        <dbReference type="SAM" id="MobiDB-lite"/>
    </source>
</evidence>
<gene>
    <name evidence="2" type="ORF">ACFPP7_16905</name>
</gene>
<organism evidence="2 3">
    <name type="scientific">Polaromonas jejuensis</name>
    <dbReference type="NCBI Taxonomy" id="457502"/>
    <lineage>
        <taxon>Bacteria</taxon>
        <taxon>Pseudomonadati</taxon>
        <taxon>Pseudomonadota</taxon>
        <taxon>Betaproteobacteria</taxon>
        <taxon>Burkholderiales</taxon>
        <taxon>Comamonadaceae</taxon>
        <taxon>Polaromonas</taxon>
    </lineage>
</organism>
<sequence>MKSSDMTGEDAPDGEQEVLVPEDFPHDPFPATLAGAQPKVAACEVDGRYVVGLAEDERRGRYLMCADLVEQLTGYTERKRIERHDLTLTTLLDEIDAGIRRKGWELGQVEFDWIMARLRSQFL</sequence>
<feature type="compositionally biased region" description="Acidic residues" evidence="1">
    <location>
        <begin position="7"/>
        <end position="16"/>
    </location>
</feature>
<dbReference type="Proteomes" id="UP001596084">
    <property type="component" value="Unassembled WGS sequence"/>
</dbReference>
<accession>A0ABW0QD49</accession>
<proteinExistence type="predicted"/>
<protein>
    <submittedName>
        <fullName evidence="2">Uncharacterized protein</fullName>
    </submittedName>
</protein>
<dbReference type="EMBL" id="JBHSMX010000048">
    <property type="protein sequence ID" value="MFC5522573.1"/>
    <property type="molecule type" value="Genomic_DNA"/>
</dbReference>
<evidence type="ECO:0000313" key="2">
    <source>
        <dbReference type="EMBL" id="MFC5522573.1"/>
    </source>
</evidence>
<name>A0ABW0QD49_9BURK</name>
<evidence type="ECO:0000313" key="3">
    <source>
        <dbReference type="Proteomes" id="UP001596084"/>
    </source>
</evidence>
<reference evidence="3" key="1">
    <citation type="journal article" date="2019" name="Int. J. Syst. Evol. Microbiol.">
        <title>The Global Catalogue of Microorganisms (GCM) 10K type strain sequencing project: providing services to taxonomists for standard genome sequencing and annotation.</title>
        <authorList>
            <consortium name="The Broad Institute Genomics Platform"/>
            <consortium name="The Broad Institute Genome Sequencing Center for Infectious Disease"/>
            <person name="Wu L."/>
            <person name="Ma J."/>
        </authorList>
    </citation>
    <scope>NUCLEOTIDE SEQUENCE [LARGE SCALE GENOMIC DNA]</scope>
    <source>
        <strain evidence="3">CGMCC 4.7277</strain>
    </source>
</reference>
<feature type="region of interest" description="Disordered" evidence="1">
    <location>
        <begin position="1"/>
        <end position="27"/>
    </location>
</feature>
<comment type="caution">
    <text evidence="2">The sequence shown here is derived from an EMBL/GenBank/DDBJ whole genome shotgun (WGS) entry which is preliminary data.</text>
</comment>
<keyword evidence="3" id="KW-1185">Reference proteome</keyword>